<evidence type="ECO:0000313" key="15">
    <source>
        <dbReference type="EMBL" id="KAL1841777.1"/>
    </source>
</evidence>
<sequence>MTMSTTRSKPPNQQAMSSTSQAYLLTYNALSLLLRTLFLIQALHIWSSSGYPHVFRTLHIPARFVESLAALDVLHAAAGLLGPRVSPATAALQVAGRNTVLWAVARNYPDVVESVWHVALAYAGMVVVWNIADVVRFGYYCVGGMGWEEEALGRVFKWLRYNAFIILYPLGVLSEMAIAYNVIEPSKERNAAYPYLLWFGLSVYVPAFYILYGHMLAQRRKQASKSLKRA</sequence>
<dbReference type="Proteomes" id="UP001583172">
    <property type="component" value="Unassembled WGS sequence"/>
</dbReference>
<feature type="transmembrane region" description="Helical" evidence="14">
    <location>
        <begin position="119"/>
        <end position="142"/>
    </location>
</feature>
<comment type="catalytic activity">
    <reaction evidence="13 14">
        <text>a very-long-chain (3R)-3-hydroxyacyl-CoA = a very-long-chain (2E)-enoyl-CoA + H2O</text>
        <dbReference type="Rhea" id="RHEA:45812"/>
        <dbReference type="ChEBI" id="CHEBI:15377"/>
        <dbReference type="ChEBI" id="CHEBI:83728"/>
        <dbReference type="ChEBI" id="CHEBI:85440"/>
        <dbReference type="EC" id="4.2.1.134"/>
    </reaction>
</comment>
<feature type="transmembrane region" description="Helical" evidence="14">
    <location>
        <begin position="195"/>
        <end position="212"/>
    </location>
</feature>
<evidence type="ECO:0000256" key="7">
    <source>
        <dbReference type="ARBA" id="ARBA00022832"/>
    </source>
</evidence>
<feature type="transmembrane region" description="Helical" evidence="14">
    <location>
        <begin position="21"/>
        <end position="46"/>
    </location>
</feature>
<evidence type="ECO:0000256" key="11">
    <source>
        <dbReference type="ARBA" id="ARBA00023160"/>
    </source>
</evidence>
<evidence type="ECO:0000256" key="5">
    <source>
        <dbReference type="ARBA" id="ARBA00022516"/>
    </source>
</evidence>
<dbReference type="PANTHER" id="PTHR11035:SF3">
    <property type="entry name" value="VERY-LONG-CHAIN (3R)-3-HYDROXYACYL-COA DEHYDRATASE"/>
    <property type="match status" value="1"/>
</dbReference>
<evidence type="ECO:0000313" key="16">
    <source>
        <dbReference type="Proteomes" id="UP001583172"/>
    </source>
</evidence>
<evidence type="ECO:0000256" key="3">
    <source>
        <dbReference type="ARBA" id="ARBA00007811"/>
    </source>
</evidence>
<comment type="caution">
    <text evidence="15">The sequence shown here is derived from an EMBL/GenBank/DDBJ whole genome shotgun (WGS) entry which is preliminary data.</text>
</comment>
<keyword evidence="5 14" id="KW-0444">Lipid biosynthesis</keyword>
<comment type="function">
    <text evidence="14">Catalyzes the third of the four reactions of the long-chain fatty acids elongation cycle. This endoplasmic reticulum-bound enzymatic process, allows the addition of two carbons to the chain of long- and very long-chain fatty acids/VLCFAs per cycle. This enzyme catalyzes the dehydration of the 3-hydroxyacyl-CoA intermediate into trans-2,3-enoyl-CoA, within each cycle of fatty acid elongation. Thereby, it participates to the production of VLCFAs of different chain lengths that are involved in multiple biological processes as precursors of membrane lipids and lipid mediators.</text>
</comment>
<evidence type="ECO:0000256" key="1">
    <source>
        <dbReference type="ARBA" id="ARBA00004141"/>
    </source>
</evidence>
<evidence type="ECO:0000256" key="8">
    <source>
        <dbReference type="ARBA" id="ARBA00022989"/>
    </source>
</evidence>
<dbReference type="InterPro" id="IPR007482">
    <property type="entry name" value="Tyr_Pase-like_PTPLA"/>
</dbReference>
<reference evidence="15 16" key="1">
    <citation type="journal article" date="2024" name="Commun. Biol.">
        <title>Comparative genomic analysis of thermophilic fungi reveals convergent evolutionary adaptations and gene losses.</title>
        <authorList>
            <person name="Steindorff A.S."/>
            <person name="Aguilar-Pontes M.V."/>
            <person name="Robinson A.J."/>
            <person name="Andreopoulos B."/>
            <person name="LaButti K."/>
            <person name="Kuo A."/>
            <person name="Mondo S."/>
            <person name="Riley R."/>
            <person name="Otillar R."/>
            <person name="Haridas S."/>
            <person name="Lipzen A."/>
            <person name="Grimwood J."/>
            <person name="Schmutz J."/>
            <person name="Clum A."/>
            <person name="Reid I.D."/>
            <person name="Moisan M.C."/>
            <person name="Butler G."/>
            <person name="Nguyen T.T.M."/>
            <person name="Dewar K."/>
            <person name="Conant G."/>
            <person name="Drula E."/>
            <person name="Henrissat B."/>
            <person name="Hansel C."/>
            <person name="Singer S."/>
            <person name="Hutchinson M.I."/>
            <person name="de Vries R.P."/>
            <person name="Natvig D.O."/>
            <person name="Powell A.J."/>
            <person name="Tsang A."/>
            <person name="Grigoriev I.V."/>
        </authorList>
    </citation>
    <scope>NUCLEOTIDE SEQUENCE [LARGE SCALE GENOMIC DNA]</scope>
    <source>
        <strain evidence="15 16">CBS 620.91</strain>
    </source>
</reference>
<comment type="caution">
    <text evidence="14">Lacks conserved residue(s) required for the propagation of feature annotation.</text>
</comment>
<organism evidence="15 16">
    <name type="scientific">Humicola insolens</name>
    <name type="common">Soft-rot fungus</name>
    <dbReference type="NCBI Taxonomy" id="85995"/>
    <lineage>
        <taxon>Eukaryota</taxon>
        <taxon>Fungi</taxon>
        <taxon>Dikarya</taxon>
        <taxon>Ascomycota</taxon>
        <taxon>Pezizomycotina</taxon>
        <taxon>Sordariomycetes</taxon>
        <taxon>Sordariomycetidae</taxon>
        <taxon>Sordariales</taxon>
        <taxon>Chaetomiaceae</taxon>
        <taxon>Mycothermus</taxon>
    </lineage>
</organism>
<keyword evidence="12 14" id="KW-0456">Lyase</keyword>
<feature type="transmembrane region" description="Helical" evidence="14">
    <location>
        <begin position="163"/>
        <end position="183"/>
    </location>
</feature>
<evidence type="ECO:0000256" key="10">
    <source>
        <dbReference type="ARBA" id="ARBA00023136"/>
    </source>
</evidence>
<gene>
    <name evidence="15" type="ORF">VTJ49DRAFT_6615</name>
</gene>
<keyword evidence="8 14" id="KW-1133">Transmembrane helix</keyword>
<keyword evidence="11 14" id="KW-0275">Fatty acid biosynthesis</keyword>
<comment type="subcellular location">
    <subcellularLocation>
        <location evidence="14">Endoplasmic reticulum membrane</location>
        <topology evidence="14">Multi-pass membrane protein</topology>
    </subcellularLocation>
    <subcellularLocation>
        <location evidence="1">Membrane</location>
        <topology evidence="1">Multi-pass membrane protein</topology>
    </subcellularLocation>
</comment>
<evidence type="ECO:0000256" key="2">
    <source>
        <dbReference type="ARBA" id="ARBA00005194"/>
    </source>
</evidence>
<dbReference type="Pfam" id="PF04387">
    <property type="entry name" value="PTPLA"/>
    <property type="match status" value="1"/>
</dbReference>
<evidence type="ECO:0000256" key="6">
    <source>
        <dbReference type="ARBA" id="ARBA00022692"/>
    </source>
</evidence>
<proteinExistence type="inferred from homology"/>
<accession>A0ABR3VJ66</accession>
<keyword evidence="10 14" id="KW-0472">Membrane</keyword>
<evidence type="ECO:0000256" key="13">
    <source>
        <dbReference type="ARBA" id="ARBA00036671"/>
    </source>
</evidence>
<evidence type="ECO:0000256" key="4">
    <source>
        <dbReference type="ARBA" id="ARBA00013122"/>
    </source>
</evidence>
<dbReference type="EC" id="4.2.1.134" evidence="4 14"/>
<keyword evidence="9 14" id="KW-0443">Lipid metabolism</keyword>
<dbReference type="EMBL" id="JAZGSY010000064">
    <property type="protein sequence ID" value="KAL1841777.1"/>
    <property type="molecule type" value="Genomic_DNA"/>
</dbReference>
<keyword evidence="16" id="KW-1185">Reference proteome</keyword>
<evidence type="ECO:0000256" key="14">
    <source>
        <dbReference type="RuleBase" id="RU363109"/>
    </source>
</evidence>
<comment type="pathway">
    <text evidence="2 14">Lipid metabolism; fatty acid biosynthesis.</text>
</comment>
<keyword evidence="6 14" id="KW-0812">Transmembrane</keyword>
<evidence type="ECO:0000256" key="12">
    <source>
        <dbReference type="ARBA" id="ARBA00023239"/>
    </source>
</evidence>
<comment type="similarity">
    <text evidence="3 14">Belongs to the very long-chain fatty acids dehydratase HACD family.</text>
</comment>
<keyword evidence="7 14" id="KW-0276">Fatty acid metabolism</keyword>
<dbReference type="PANTHER" id="PTHR11035">
    <property type="entry name" value="VERY-LONG-CHAIN (3R)-3-HYDROXYACYL-COA DEHYDRATASE"/>
    <property type="match status" value="1"/>
</dbReference>
<evidence type="ECO:0000256" key="9">
    <source>
        <dbReference type="ARBA" id="ARBA00023098"/>
    </source>
</evidence>
<name>A0ABR3VJ66_HUMIN</name>
<keyword evidence="14" id="KW-0256">Endoplasmic reticulum</keyword>
<protein>
    <recommendedName>
        <fullName evidence="4 14">Very-long-chain (3R)-3-hydroxyacyl-CoA dehydratase</fullName>
        <ecNumber evidence="4 14">4.2.1.134</ecNumber>
    </recommendedName>
</protein>